<sequence>MNTISKKVEDLVLGNRVDLKSCPFLNNHPIAESEYAVVTYIERAVPGCVVIGYEGIDHVGYQLGTSVQVRAPKDVPDPIVKVHPLGKPEEWEEWHISQNLTDRWGDLNHYDADNKPLDLLADDDGLLERLVNQMWGESTFVVRKDGKFGILFEVEFCSLESEEPEKENSPDWYATLKPHTEVVKALLEGMHPLAEKFPNVQFAVPDEEVIINDRPAAWAFVPDGLLNKEQRKELGNALLGL</sequence>
<reference evidence="1" key="1">
    <citation type="submission" date="2023-07" db="EMBL/GenBank/DDBJ databases">
        <authorList>
            <person name="Peeters C."/>
        </authorList>
    </citation>
    <scope>NUCLEOTIDE SEQUENCE</scope>
    <source>
        <strain evidence="1">R-77560</strain>
    </source>
</reference>
<name>A0AAD2F5R6_9RALS</name>
<organism evidence="1 2">
    <name type="scientific">Ralstonia thomasii</name>
    <dbReference type="NCBI Taxonomy" id="3058596"/>
    <lineage>
        <taxon>Bacteria</taxon>
        <taxon>Pseudomonadati</taxon>
        <taxon>Pseudomonadota</taxon>
        <taxon>Betaproteobacteria</taxon>
        <taxon>Burkholderiales</taxon>
        <taxon>Burkholderiaceae</taxon>
        <taxon>Ralstonia</taxon>
    </lineage>
</organism>
<evidence type="ECO:0000313" key="2">
    <source>
        <dbReference type="Proteomes" id="UP001189756"/>
    </source>
</evidence>
<dbReference type="Proteomes" id="UP001189756">
    <property type="component" value="Unassembled WGS sequence"/>
</dbReference>
<dbReference type="RefSeq" id="WP_024542381.1">
    <property type="nucleotide sequence ID" value="NZ_CATZAZ010000011.1"/>
</dbReference>
<evidence type="ECO:0000313" key="1">
    <source>
        <dbReference type="EMBL" id="CAJ0804307.1"/>
    </source>
</evidence>
<protein>
    <submittedName>
        <fullName evidence="1">Uncharacterized protein</fullName>
    </submittedName>
</protein>
<accession>A0AAD2F5R6</accession>
<proteinExistence type="predicted"/>
<dbReference type="AlphaFoldDB" id="A0AAD2F5R6"/>
<comment type="caution">
    <text evidence="1">The sequence shown here is derived from an EMBL/GenBank/DDBJ whole genome shotgun (WGS) entry which is preliminary data.</text>
</comment>
<dbReference type="EMBL" id="CATZAZ010000011">
    <property type="protein sequence ID" value="CAJ0804307.1"/>
    <property type="molecule type" value="Genomic_DNA"/>
</dbReference>
<dbReference type="GeneID" id="34794237"/>
<gene>
    <name evidence="1" type="ORF">R77560_04052</name>
</gene>